<name>A0A6J5KQF4_9CAUD</name>
<proteinExistence type="predicted"/>
<dbReference type="EMBL" id="LR797816">
    <property type="protein sequence ID" value="CAB4241077.1"/>
    <property type="molecule type" value="Genomic_DNA"/>
</dbReference>
<evidence type="ECO:0000313" key="2">
    <source>
        <dbReference type="EMBL" id="CAB4241077.1"/>
    </source>
</evidence>
<gene>
    <name evidence="2" type="ORF">UFOVP34_72</name>
    <name evidence="1" type="ORF">UFOVP51_34</name>
</gene>
<accession>A0A6J5KQF4</accession>
<sequence>MKKNEMQKLDIKDLATVATRLRRQTISKPASFIGSVAFKSDLTTLLDLIDKLKEQND</sequence>
<dbReference type="EMBL" id="LR796177">
    <property type="protein sequence ID" value="CAB4124131.1"/>
    <property type="molecule type" value="Genomic_DNA"/>
</dbReference>
<organism evidence="1">
    <name type="scientific">uncultured Caudovirales phage</name>
    <dbReference type="NCBI Taxonomy" id="2100421"/>
    <lineage>
        <taxon>Viruses</taxon>
        <taxon>Duplodnaviria</taxon>
        <taxon>Heunggongvirae</taxon>
        <taxon>Uroviricota</taxon>
        <taxon>Caudoviricetes</taxon>
        <taxon>Peduoviridae</taxon>
        <taxon>Maltschvirus</taxon>
        <taxon>Maltschvirus maltsch</taxon>
    </lineage>
</organism>
<evidence type="ECO:0000313" key="1">
    <source>
        <dbReference type="EMBL" id="CAB4124131.1"/>
    </source>
</evidence>
<reference evidence="1" key="1">
    <citation type="submission" date="2020-04" db="EMBL/GenBank/DDBJ databases">
        <authorList>
            <person name="Chiriac C."/>
            <person name="Salcher M."/>
            <person name="Ghai R."/>
            <person name="Kavagutti S V."/>
        </authorList>
    </citation>
    <scope>NUCLEOTIDE SEQUENCE</scope>
</reference>
<protein>
    <submittedName>
        <fullName evidence="1">Uncharacterized protein</fullName>
    </submittedName>
</protein>